<dbReference type="GO" id="GO:0046656">
    <property type="term" value="P:folic acid biosynthetic process"/>
    <property type="evidence" value="ECO:0007669"/>
    <property type="project" value="UniProtKB-KW"/>
</dbReference>
<comment type="function">
    <text evidence="10">Catalyzes the transfer of pyrophosphate from adenosine triphosphate (ATP) to 6-hydroxymethyl-7,8-dihydropterin, an enzymatic step in folate biosynthesis pathway.</text>
</comment>
<evidence type="ECO:0000256" key="12">
    <source>
        <dbReference type="ARBA" id="ARBA00033413"/>
    </source>
</evidence>
<evidence type="ECO:0000256" key="1">
    <source>
        <dbReference type="ARBA" id="ARBA00005051"/>
    </source>
</evidence>
<dbReference type="PANTHER" id="PTHR43071:SF1">
    <property type="entry name" value="2-AMINO-4-HYDROXY-6-HYDROXYMETHYLDIHYDROPTERIDINE PYROPHOSPHOKINASE"/>
    <property type="match status" value="1"/>
</dbReference>
<reference evidence="15" key="1">
    <citation type="submission" date="2015-11" db="EMBL/GenBank/DDBJ databases">
        <authorList>
            <person name="Seth-Smith H.M.B."/>
        </authorList>
    </citation>
    <scope>NUCLEOTIDE SEQUENCE [LARGE SCALE GENOMIC DNA]</scope>
    <source>
        <strain evidence="15">2013Ark11</strain>
    </source>
</reference>
<keyword evidence="6" id="KW-0547">Nucleotide-binding</keyword>
<evidence type="ECO:0000256" key="7">
    <source>
        <dbReference type="ARBA" id="ARBA00022777"/>
    </source>
</evidence>
<keyword evidence="8" id="KW-0067">ATP-binding</keyword>
<evidence type="ECO:0000256" key="6">
    <source>
        <dbReference type="ARBA" id="ARBA00022741"/>
    </source>
</evidence>
<protein>
    <recommendedName>
        <fullName evidence="4">2-amino-4-hydroxy-6-hydroxymethyldihydropteridine pyrophosphokinase</fullName>
        <ecNumber evidence="3">2.7.6.3</ecNumber>
    </recommendedName>
    <alternativeName>
        <fullName evidence="11">6-hydroxymethyl-7,8-dihydropterin pyrophosphokinase</fullName>
    </alternativeName>
    <alternativeName>
        <fullName evidence="12">7,8-dihydro-6-hydroxymethylpterin-pyrophosphokinase</fullName>
    </alternativeName>
</protein>
<dbReference type="InterPro" id="IPR000550">
    <property type="entry name" value="Hppk"/>
</dbReference>
<evidence type="ECO:0000313" key="15">
    <source>
        <dbReference type="Proteomes" id="UP000198651"/>
    </source>
</evidence>
<dbReference type="PATRIC" id="fig|1561003.3.peg.273"/>
<dbReference type="NCBIfam" id="TIGR01498">
    <property type="entry name" value="folK"/>
    <property type="match status" value="1"/>
</dbReference>
<dbReference type="GO" id="GO:0046654">
    <property type="term" value="P:tetrahydrofolate biosynthetic process"/>
    <property type="evidence" value="ECO:0007669"/>
    <property type="project" value="UniProtKB-UniPathway"/>
</dbReference>
<dbReference type="PANTHER" id="PTHR43071">
    <property type="entry name" value="2-AMINO-4-HYDROXY-6-HYDROXYMETHYLDIHYDROPTERIDINE PYROPHOSPHOKINASE"/>
    <property type="match status" value="1"/>
</dbReference>
<dbReference type="GO" id="GO:0016301">
    <property type="term" value="F:kinase activity"/>
    <property type="evidence" value="ECO:0007669"/>
    <property type="project" value="UniProtKB-KW"/>
</dbReference>
<keyword evidence="7 14" id="KW-0418">Kinase</keyword>
<comment type="pathway">
    <text evidence="1">Cofactor biosynthesis; tetrahydrofolate biosynthesis; 2-amino-4-hydroxy-6-hydroxymethyl-7,8-dihydropteridine diphosphate from 7,8-dihydroneopterin triphosphate: step 4/4.</text>
</comment>
<dbReference type="Pfam" id="PF01288">
    <property type="entry name" value="HPPK"/>
    <property type="match status" value="1"/>
</dbReference>
<dbReference type="RefSeq" id="WP_092342820.1">
    <property type="nucleotide sequence ID" value="NZ_FLSL01000089.1"/>
</dbReference>
<dbReference type="InterPro" id="IPR035907">
    <property type="entry name" value="Hppk_sf"/>
</dbReference>
<dbReference type="SUPFAM" id="SSF55083">
    <property type="entry name" value="6-hydroxymethyl-7,8-dihydropterin pyrophosphokinase, HPPK"/>
    <property type="match status" value="1"/>
</dbReference>
<comment type="similarity">
    <text evidence="2">Belongs to the HPPK family.</text>
</comment>
<dbReference type="UniPathway" id="UPA00077">
    <property type="reaction ID" value="UER00155"/>
</dbReference>
<dbReference type="OrthoDB" id="9808041at2"/>
<keyword evidence="15" id="KW-1185">Reference proteome</keyword>
<dbReference type="STRING" id="1561003.Ark11_0266"/>
<evidence type="ECO:0000259" key="13">
    <source>
        <dbReference type="Pfam" id="PF01288"/>
    </source>
</evidence>
<dbReference type="EMBL" id="LN906597">
    <property type="protein sequence ID" value="CUT17123.1"/>
    <property type="molecule type" value="Genomic_DNA"/>
</dbReference>
<keyword evidence="5" id="KW-0808">Transferase</keyword>
<evidence type="ECO:0000256" key="5">
    <source>
        <dbReference type="ARBA" id="ARBA00022679"/>
    </source>
</evidence>
<dbReference type="Proteomes" id="UP000198651">
    <property type="component" value="Chromosome I"/>
</dbReference>
<dbReference type="EC" id="2.7.6.3" evidence="3"/>
<evidence type="ECO:0000256" key="2">
    <source>
        <dbReference type="ARBA" id="ARBA00005810"/>
    </source>
</evidence>
<proteinExistence type="inferred from homology"/>
<evidence type="ECO:0000256" key="10">
    <source>
        <dbReference type="ARBA" id="ARBA00029409"/>
    </source>
</evidence>
<accession>A0A0S4LZX9</accession>
<organism evidence="14 15">
    <name type="scientific">Candidatus Ichthyocystis hellenicum</name>
    <dbReference type="NCBI Taxonomy" id="1561003"/>
    <lineage>
        <taxon>Bacteria</taxon>
        <taxon>Pseudomonadati</taxon>
        <taxon>Pseudomonadota</taxon>
        <taxon>Betaproteobacteria</taxon>
        <taxon>Burkholderiales</taxon>
        <taxon>Candidatus Ichthyocystis</taxon>
    </lineage>
</organism>
<sequence>MIEAYISLGSNQGSRIDYLNYALKSLKSDSKIKVIKKSSIYDSSPCLNFFQPNFLNAVLLIETSYLLGELGRLVLVIEDMAGRKRSVRYSPRTLDIDILLYGKVPLSQGLFSVPHSRISERAFVLIPLTEIAEDVSIPGCGSANSLSKSIFCYYLVKTDLTWTS</sequence>
<evidence type="ECO:0000313" key="14">
    <source>
        <dbReference type="EMBL" id="CUT17123.1"/>
    </source>
</evidence>
<dbReference type="Gene3D" id="3.30.70.560">
    <property type="entry name" value="7,8-Dihydro-6-hydroxymethylpterin-pyrophosphokinase HPPK"/>
    <property type="match status" value="1"/>
</dbReference>
<evidence type="ECO:0000256" key="3">
    <source>
        <dbReference type="ARBA" id="ARBA00013253"/>
    </source>
</evidence>
<dbReference type="GO" id="GO:0005524">
    <property type="term" value="F:ATP binding"/>
    <property type="evidence" value="ECO:0007669"/>
    <property type="project" value="UniProtKB-KW"/>
</dbReference>
<keyword evidence="9" id="KW-0289">Folate biosynthesis</keyword>
<dbReference type="GO" id="GO:0003848">
    <property type="term" value="F:2-amino-4-hydroxy-6-hydroxymethyldihydropteridine diphosphokinase activity"/>
    <property type="evidence" value="ECO:0007669"/>
    <property type="project" value="UniProtKB-EC"/>
</dbReference>
<evidence type="ECO:0000256" key="4">
    <source>
        <dbReference type="ARBA" id="ARBA00016218"/>
    </source>
</evidence>
<gene>
    <name evidence="14" type="primary">folK</name>
    <name evidence="14" type="ORF">Ark11_0266</name>
</gene>
<feature type="domain" description="7,8-dihydro-6-hydroxymethylpterin-pyrophosphokinase" evidence="13">
    <location>
        <begin position="5"/>
        <end position="132"/>
    </location>
</feature>
<dbReference type="AlphaFoldDB" id="A0A0S4LZX9"/>
<evidence type="ECO:0000256" key="8">
    <source>
        <dbReference type="ARBA" id="ARBA00022840"/>
    </source>
</evidence>
<name>A0A0S4LZX9_9BURK</name>
<dbReference type="CDD" id="cd00483">
    <property type="entry name" value="HPPK"/>
    <property type="match status" value="1"/>
</dbReference>
<evidence type="ECO:0000256" key="11">
    <source>
        <dbReference type="ARBA" id="ARBA00029766"/>
    </source>
</evidence>
<evidence type="ECO:0000256" key="9">
    <source>
        <dbReference type="ARBA" id="ARBA00022909"/>
    </source>
</evidence>